<comment type="catalytic activity">
    <reaction evidence="5">
        <text>[phosphatase 2A protein]-C-terminal L-leucine methyl ester + H2O = [phosphatase 2A protein]-C-terminal L-leucine + methanol + H(+)</text>
        <dbReference type="Rhea" id="RHEA:48548"/>
        <dbReference type="Rhea" id="RHEA-COMP:12134"/>
        <dbReference type="Rhea" id="RHEA-COMP:12135"/>
        <dbReference type="ChEBI" id="CHEBI:15377"/>
        <dbReference type="ChEBI" id="CHEBI:15378"/>
        <dbReference type="ChEBI" id="CHEBI:17790"/>
        <dbReference type="ChEBI" id="CHEBI:90516"/>
        <dbReference type="ChEBI" id="CHEBI:90517"/>
        <dbReference type="EC" id="3.1.1.89"/>
    </reaction>
</comment>
<evidence type="ECO:0000256" key="3">
    <source>
        <dbReference type="ARBA" id="ARBA00022487"/>
    </source>
</evidence>
<name>A0A1J8PKJ9_9AGAM</name>
<dbReference type="EMBL" id="LVVM01006327">
    <property type="protein sequence ID" value="OJA08331.1"/>
    <property type="molecule type" value="Genomic_DNA"/>
</dbReference>
<comment type="function">
    <text evidence="6">Demethylates proteins that have been reversibly carboxymethylated.</text>
</comment>
<dbReference type="AlphaFoldDB" id="A0A1J8PKJ9"/>
<evidence type="ECO:0000256" key="7">
    <source>
        <dbReference type="PIRSR" id="PIRSR022950-1"/>
    </source>
</evidence>
<evidence type="ECO:0000256" key="1">
    <source>
        <dbReference type="ARBA" id="ARBA00008645"/>
    </source>
</evidence>
<keyword evidence="4 6" id="KW-0378">Hydrolase</keyword>
<reference evidence="10 11" key="1">
    <citation type="submission" date="2016-03" db="EMBL/GenBank/DDBJ databases">
        <title>Comparative genomics of the ectomycorrhizal sister species Rhizopogon vinicolor and Rhizopogon vesiculosus (Basidiomycota: Boletales) reveals a divergence of the mating type B locus.</title>
        <authorList>
            <person name="Mujic A.B."/>
            <person name="Kuo A."/>
            <person name="Tritt A."/>
            <person name="Lipzen A."/>
            <person name="Chen C."/>
            <person name="Johnson J."/>
            <person name="Sharma A."/>
            <person name="Barry K."/>
            <person name="Grigoriev I.V."/>
            <person name="Spatafora J.W."/>
        </authorList>
    </citation>
    <scope>NUCLEOTIDE SEQUENCE [LARGE SCALE GENOMIC DNA]</scope>
    <source>
        <strain evidence="10 11">AM-OR11-056</strain>
    </source>
</reference>
<dbReference type="PANTHER" id="PTHR14189">
    <property type="entry name" value="PROTEIN PHOSPHATASE METHYLESTERASE-1 RELATED"/>
    <property type="match status" value="1"/>
</dbReference>
<gene>
    <name evidence="10" type="ORF">AZE42_07215</name>
</gene>
<dbReference type="PIRSF" id="PIRSF022950">
    <property type="entry name" value="PPase_methylesterase_euk"/>
    <property type="match status" value="1"/>
</dbReference>
<dbReference type="Pfam" id="PF12697">
    <property type="entry name" value="Abhydrolase_6"/>
    <property type="match status" value="1"/>
</dbReference>
<dbReference type="Gene3D" id="3.40.50.1820">
    <property type="entry name" value="alpha/beta hydrolase"/>
    <property type="match status" value="1"/>
</dbReference>
<dbReference type="Proteomes" id="UP000183567">
    <property type="component" value="Unassembled WGS sequence"/>
</dbReference>
<accession>A0A1J8PKJ9</accession>
<proteinExistence type="inferred from homology"/>
<evidence type="ECO:0000259" key="9">
    <source>
        <dbReference type="Pfam" id="PF12697"/>
    </source>
</evidence>
<keyword evidence="3 6" id="KW-0719">Serine esterase</keyword>
<feature type="active site" evidence="7">
    <location>
        <position position="349"/>
    </location>
</feature>
<feature type="domain" description="AB hydrolase-1" evidence="9">
    <location>
        <begin position="101"/>
        <end position="361"/>
    </location>
</feature>
<dbReference type="SUPFAM" id="SSF53474">
    <property type="entry name" value="alpha/beta-Hydrolases"/>
    <property type="match status" value="1"/>
</dbReference>
<sequence>MSSLYRSAISARIAKLPQLPPTDEDNVEQSELADEIGALSTGMGPPPVPRSARKPTPQNPQFQPLSSAAYFSQALQVALPTRALDVRVYYTPPKYDGGGVIVLHHGAGYAGTSFACLAKEISGIMKGGVGVLAFDARRHGKTTSSQSDENLSIDVLVEDFCALIQAIYLDAAAAPTLMLVGHSMGGSVCVRACPILQQHKYKIAGVAVLDVVEGTAVEVLPHMQTILNSRPEGFDSIEEAIEWHVDTGLIHNPTSARVSIPSIIVPADSPLTPTTRTNSGFKYKWRTPLRSTAPYWDSWFPSLSSLFLALRSARLLVLAGAERLDTTLMVGQMQGKFWLEVMAGSGVGHLVHEDDPTRLAEILSDFWKRNERVVVRGNVIKGVGEV</sequence>
<evidence type="ECO:0000256" key="8">
    <source>
        <dbReference type="SAM" id="MobiDB-lite"/>
    </source>
</evidence>
<dbReference type="InterPro" id="IPR000073">
    <property type="entry name" value="AB_hydrolase_1"/>
</dbReference>
<dbReference type="InterPro" id="IPR016812">
    <property type="entry name" value="PPase_methylesterase_euk"/>
</dbReference>
<keyword evidence="11" id="KW-1185">Reference proteome</keyword>
<evidence type="ECO:0000256" key="2">
    <source>
        <dbReference type="ARBA" id="ARBA00020672"/>
    </source>
</evidence>
<comment type="similarity">
    <text evidence="1 6">Belongs to the AB hydrolase superfamily.</text>
</comment>
<dbReference type="EC" id="3.1.1.-" evidence="6"/>
<comment type="caution">
    <text evidence="10">The sequence shown here is derived from an EMBL/GenBank/DDBJ whole genome shotgun (WGS) entry which is preliminary data.</text>
</comment>
<feature type="region of interest" description="Disordered" evidence="8">
    <location>
        <begin position="35"/>
        <end position="63"/>
    </location>
</feature>
<dbReference type="STRING" id="180088.A0A1J8PKJ9"/>
<evidence type="ECO:0000256" key="6">
    <source>
        <dbReference type="PIRNR" id="PIRNR022950"/>
    </source>
</evidence>
<feature type="active site" evidence="7">
    <location>
        <position position="210"/>
    </location>
</feature>
<evidence type="ECO:0000256" key="5">
    <source>
        <dbReference type="ARBA" id="ARBA00049203"/>
    </source>
</evidence>
<organism evidence="10 11">
    <name type="scientific">Rhizopogon vesiculosus</name>
    <dbReference type="NCBI Taxonomy" id="180088"/>
    <lineage>
        <taxon>Eukaryota</taxon>
        <taxon>Fungi</taxon>
        <taxon>Dikarya</taxon>
        <taxon>Basidiomycota</taxon>
        <taxon>Agaricomycotina</taxon>
        <taxon>Agaricomycetes</taxon>
        <taxon>Agaricomycetidae</taxon>
        <taxon>Boletales</taxon>
        <taxon>Suillineae</taxon>
        <taxon>Rhizopogonaceae</taxon>
        <taxon>Rhizopogon</taxon>
    </lineage>
</organism>
<protein>
    <recommendedName>
        <fullName evidence="2 6">Protein phosphatase methylesterase 1</fullName>
        <shortName evidence="6">PME-1</shortName>
        <ecNumber evidence="6">3.1.1.-</ecNumber>
    </recommendedName>
</protein>
<dbReference type="PANTHER" id="PTHR14189:SF0">
    <property type="entry name" value="PROTEIN PHOSPHATASE METHYLESTERASE 1"/>
    <property type="match status" value="1"/>
</dbReference>
<feature type="active site" evidence="7">
    <location>
        <position position="183"/>
    </location>
</feature>
<dbReference type="GO" id="GO:0051723">
    <property type="term" value="F:protein methylesterase activity"/>
    <property type="evidence" value="ECO:0007669"/>
    <property type="project" value="UniProtKB-EC"/>
</dbReference>
<evidence type="ECO:0000313" key="11">
    <source>
        <dbReference type="Proteomes" id="UP000183567"/>
    </source>
</evidence>
<evidence type="ECO:0000313" key="10">
    <source>
        <dbReference type="EMBL" id="OJA08331.1"/>
    </source>
</evidence>
<evidence type="ECO:0000256" key="4">
    <source>
        <dbReference type="ARBA" id="ARBA00022801"/>
    </source>
</evidence>
<dbReference type="InterPro" id="IPR029058">
    <property type="entry name" value="AB_hydrolase_fold"/>
</dbReference>
<dbReference type="OrthoDB" id="194865at2759"/>